<accession>A0A1F7W7K0</accession>
<dbReference type="EMBL" id="MGFD01000024">
    <property type="protein sequence ID" value="OGL98616.1"/>
    <property type="molecule type" value="Genomic_DNA"/>
</dbReference>
<comment type="caution">
    <text evidence="1">The sequence shown here is derived from an EMBL/GenBank/DDBJ whole genome shotgun (WGS) entry which is preliminary data.</text>
</comment>
<dbReference type="InterPro" id="IPR012657">
    <property type="entry name" value="23S_rRNA-intervening_sequence"/>
</dbReference>
<proteinExistence type="predicted"/>
<gene>
    <name evidence="1" type="ORF">A2318_04575</name>
</gene>
<dbReference type="SUPFAM" id="SSF158446">
    <property type="entry name" value="IVS-encoded protein-like"/>
    <property type="match status" value="1"/>
</dbReference>
<dbReference type="Proteomes" id="UP000177331">
    <property type="component" value="Unassembled WGS sequence"/>
</dbReference>
<reference evidence="1 2" key="1">
    <citation type="journal article" date="2016" name="Nat. Commun.">
        <title>Thousands of microbial genomes shed light on interconnected biogeochemical processes in an aquifer system.</title>
        <authorList>
            <person name="Anantharaman K."/>
            <person name="Brown C.T."/>
            <person name="Hug L.A."/>
            <person name="Sharon I."/>
            <person name="Castelle C.J."/>
            <person name="Probst A.J."/>
            <person name="Thomas B.C."/>
            <person name="Singh A."/>
            <person name="Wilkins M.J."/>
            <person name="Karaoz U."/>
            <person name="Brodie E.L."/>
            <person name="Williams K.H."/>
            <person name="Hubbard S.S."/>
            <person name="Banfield J.F."/>
        </authorList>
    </citation>
    <scope>NUCLEOTIDE SEQUENCE [LARGE SCALE GENOMIC DNA]</scope>
</reference>
<dbReference type="NCBIfam" id="TIGR02436">
    <property type="entry name" value="four helix bundle protein"/>
    <property type="match status" value="1"/>
</dbReference>
<name>A0A1F7W7K0_9BACT</name>
<protein>
    <submittedName>
        <fullName evidence="1">Four helix bundle protein</fullName>
    </submittedName>
</protein>
<dbReference type="Pfam" id="PF05635">
    <property type="entry name" value="23S_rRNA_IVP"/>
    <property type="match status" value="1"/>
</dbReference>
<dbReference type="InterPro" id="IPR036583">
    <property type="entry name" value="23S_rRNA_IVS_sf"/>
</dbReference>
<dbReference type="STRING" id="1802421.A2318_04575"/>
<evidence type="ECO:0000313" key="2">
    <source>
        <dbReference type="Proteomes" id="UP000177331"/>
    </source>
</evidence>
<dbReference type="PIRSF" id="PIRSF035652">
    <property type="entry name" value="CHP02436"/>
    <property type="match status" value="1"/>
</dbReference>
<organism evidence="1 2">
    <name type="scientific">Candidatus Uhrbacteria bacterium RIFOXYB2_FULL_45_11</name>
    <dbReference type="NCBI Taxonomy" id="1802421"/>
    <lineage>
        <taxon>Bacteria</taxon>
        <taxon>Candidatus Uhriibacteriota</taxon>
    </lineage>
</organism>
<sequence>MEEKKYDLEERTLLFAIAVRNLVKILPRTISNIEDMKQIVRSSASVGANYIEANEALSKRDFVHRIKICKKEAKETIFWLRLLRPQNESSFFGQIDDLLQEAKELLLILGSIYQKASQSLEFRD</sequence>
<dbReference type="AlphaFoldDB" id="A0A1F7W7K0"/>
<dbReference type="Gene3D" id="1.20.1440.60">
    <property type="entry name" value="23S rRNA-intervening sequence"/>
    <property type="match status" value="1"/>
</dbReference>
<dbReference type="PANTHER" id="PTHR38471">
    <property type="entry name" value="FOUR HELIX BUNDLE PROTEIN"/>
    <property type="match status" value="1"/>
</dbReference>
<evidence type="ECO:0000313" key="1">
    <source>
        <dbReference type="EMBL" id="OGL98616.1"/>
    </source>
</evidence>
<dbReference type="PANTHER" id="PTHR38471:SF2">
    <property type="entry name" value="FOUR HELIX BUNDLE PROTEIN"/>
    <property type="match status" value="1"/>
</dbReference>